<accession>A0A368JPE6</accession>
<keyword evidence="2" id="KW-1185">Reference proteome</keyword>
<gene>
    <name evidence="1" type="ORF">DUE52_11895</name>
</gene>
<proteinExistence type="predicted"/>
<dbReference type="RefSeq" id="WP_114406228.1">
    <property type="nucleotide sequence ID" value="NZ_QOWE01000008.1"/>
</dbReference>
<organism evidence="1 2">
    <name type="scientific">Larkinella punicea</name>
    <dbReference type="NCBI Taxonomy" id="2315727"/>
    <lineage>
        <taxon>Bacteria</taxon>
        <taxon>Pseudomonadati</taxon>
        <taxon>Bacteroidota</taxon>
        <taxon>Cytophagia</taxon>
        <taxon>Cytophagales</taxon>
        <taxon>Spirosomataceae</taxon>
        <taxon>Larkinella</taxon>
    </lineage>
</organism>
<reference evidence="1 2" key="1">
    <citation type="submission" date="2018-07" db="EMBL/GenBank/DDBJ databases">
        <title>Genome analysis of Larkinella rosea.</title>
        <authorList>
            <person name="Zhou Z."/>
            <person name="Wang G."/>
        </authorList>
    </citation>
    <scope>NUCLEOTIDE SEQUENCE [LARGE SCALE GENOMIC DNA]</scope>
    <source>
        <strain evidence="2">zzj9</strain>
    </source>
</reference>
<dbReference type="EMBL" id="QOWE01000008">
    <property type="protein sequence ID" value="RCR69540.1"/>
    <property type="molecule type" value="Genomic_DNA"/>
</dbReference>
<dbReference type="Proteomes" id="UP000253383">
    <property type="component" value="Unassembled WGS sequence"/>
</dbReference>
<name>A0A368JPE6_9BACT</name>
<evidence type="ECO:0000313" key="2">
    <source>
        <dbReference type="Proteomes" id="UP000253383"/>
    </source>
</evidence>
<comment type="caution">
    <text evidence="1">The sequence shown here is derived from an EMBL/GenBank/DDBJ whole genome shotgun (WGS) entry which is preliminary data.</text>
</comment>
<sequence>MKKLVICLITLAGCQSSNDKKSIEQMQDQVMVVHDEIMPRTDDLMDLKEKISHQIDSLSKITPASASVKARQEEGLTINKDLTETDSLMFAWMNHYNADTVKGMDETQAKAYLDLELKKISEVKAKINSGITQAKKFLGN</sequence>
<dbReference type="OrthoDB" id="1436925at2"/>
<dbReference type="AlphaFoldDB" id="A0A368JPE6"/>
<evidence type="ECO:0008006" key="3">
    <source>
        <dbReference type="Google" id="ProtNLM"/>
    </source>
</evidence>
<evidence type="ECO:0000313" key="1">
    <source>
        <dbReference type="EMBL" id="RCR69540.1"/>
    </source>
</evidence>
<protein>
    <recommendedName>
        <fullName evidence="3">Viral A-type inclusion protein</fullName>
    </recommendedName>
</protein>